<dbReference type="EMBL" id="CP003630">
    <property type="protein sequence ID" value="AFZ21236.1"/>
    <property type="molecule type" value="Genomic_DNA"/>
</dbReference>
<evidence type="ECO:0000313" key="2">
    <source>
        <dbReference type="Proteomes" id="UP000010471"/>
    </source>
</evidence>
<name>K9WN59_9CYAN</name>
<organism evidence="1 2">
    <name type="scientific">Allocoleopsis franciscana PCC 7113</name>
    <dbReference type="NCBI Taxonomy" id="1173027"/>
    <lineage>
        <taxon>Bacteria</taxon>
        <taxon>Bacillati</taxon>
        <taxon>Cyanobacteriota</taxon>
        <taxon>Cyanophyceae</taxon>
        <taxon>Coleofasciculales</taxon>
        <taxon>Coleofasciculaceae</taxon>
        <taxon>Allocoleopsis</taxon>
        <taxon>Allocoleopsis franciscana</taxon>
    </lineage>
</organism>
<accession>K9WN59</accession>
<dbReference type="KEGG" id="mic:Mic7113_5604"/>
<sequence length="66" mass="7476">MTQPEPIPPLTKREYFASLALQGLLNNQYTVKLLLKETRSNYELMPGLLAESAVRIADSLIERLES</sequence>
<evidence type="ECO:0000313" key="1">
    <source>
        <dbReference type="EMBL" id="AFZ21236.1"/>
    </source>
</evidence>
<protein>
    <submittedName>
        <fullName evidence="1">Uncharacterized protein</fullName>
    </submittedName>
</protein>
<gene>
    <name evidence="1" type="ORF">Mic7113_5604</name>
</gene>
<dbReference type="HOGENOM" id="CLU_2826353_0_0_3"/>
<keyword evidence="2" id="KW-1185">Reference proteome</keyword>
<dbReference type="AlphaFoldDB" id="K9WN59"/>
<dbReference type="RefSeq" id="WP_015185369.1">
    <property type="nucleotide sequence ID" value="NC_019738.1"/>
</dbReference>
<reference evidence="1 2" key="1">
    <citation type="submission" date="2012-06" db="EMBL/GenBank/DDBJ databases">
        <title>Finished chromosome of genome of Microcoleus sp. PCC 7113.</title>
        <authorList>
            <consortium name="US DOE Joint Genome Institute"/>
            <person name="Gugger M."/>
            <person name="Coursin T."/>
            <person name="Rippka R."/>
            <person name="Tandeau De Marsac N."/>
            <person name="Huntemann M."/>
            <person name="Wei C.-L."/>
            <person name="Han J."/>
            <person name="Detter J.C."/>
            <person name="Han C."/>
            <person name="Tapia R."/>
            <person name="Chen A."/>
            <person name="Kyrpides N."/>
            <person name="Mavromatis K."/>
            <person name="Markowitz V."/>
            <person name="Szeto E."/>
            <person name="Ivanova N."/>
            <person name="Pagani I."/>
            <person name="Pati A."/>
            <person name="Goodwin L."/>
            <person name="Nordberg H.P."/>
            <person name="Cantor M.N."/>
            <person name="Hua S.X."/>
            <person name="Woyke T."/>
            <person name="Kerfeld C.A."/>
        </authorList>
    </citation>
    <scope>NUCLEOTIDE SEQUENCE [LARGE SCALE GENOMIC DNA]</scope>
    <source>
        <strain evidence="1 2">PCC 7113</strain>
    </source>
</reference>
<dbReference type="STRING" id="1173027.Mic7113_5604"/>
<proteinExistence type="predicted"/>
<dbReference type="OrthoDB" id="573500at2"/>
<dbReference type="Proteomes" id="UP000010471">
    <property type="component" value="Chromosome"/>
</dbReference>